<evidence type="ECO:0000256" key="1">
    <source>
        <dbReference type="ARBA" id="ARBA00004651"/>
    </source>
</evidence>
<feature type="transmembrane region" description="Helical" evidence="9">
    <location>
        <begin position="21"/>
        <end position="41"/>
    </location>
</feature>
<dbReference type="PROSITE" id="PS50850">
    <property type="entry name" value="MFS"/>
    <property type="match status" value="1"/>
</dbReference>
<evidence type="ECO:0000256" key="8">
    <source>
        <dbReference type="SAM" id="MobiDB-lite"/>
    </source>
</evidence>
<keyword evidence="12" id="KW-1185">Reference proteome</keyword>
<feature type="transmembrane region" description="Helical" evidence="9">
    <location>
        <begin position="61"/>
        <end position="77"/>
    </location>
</feature>
<comment type="subcellular location">
    <subcellularLocation>
        <location evidence="1">Cell membrane</location>
        <topology evidence="1">Multi-pass membrane protein</topology>
    </subcellularLocation>
</comment>
<feature type="compositionally biased region" description="Pro residues" evidence="8">
    <location>
        <begin position="475"/>
        <end position="486"/>
    </location>
</feature>
<feature type="transmembrane region" description="Helical" evidence="9">
    <location>
        <begin position="343"/>
        <end position="362"/>
    </location>
</feature>
<dbReference type="AlphaFoldDB" id="A0A3S3UJ70"/>
<evidence type="ECO:0000259" key="10">
    <source>
        <dbReference type="PROSITE" id="PS50850"/>
    </source>
</evidence>
<sequence>MPVPPAPARTPQEQLPDPRRWWALCVLGLAQLMILLDSTIVNVAMPSMQSDLAMADGDRPWVVTSYTVAFGGLLLLAGRIADHAGRKRVFSAGLLGFAVASAAAGAAPTAQTLFAARAVQGAFAALLAASALALVATTFTDARERRKAIAVFGALGGAGASLGVVLGGLLTQWFGWRWCLLVNVPIALVTLLGTFWTPRDRTQRLTGRIDIAGAVLGCGGLTTLVFGCSQAEAHGWTTPAVLGALLAGVALLTAFAWWQTRAAAPLLPPRLVRDRRRVAALLAGSALMAGQLSVSLYLTYYLQTVLGWSALASGLGFLPISLVTTTTATQLGTRLLPRLGPRVMMTAGLFIAACGLFQLTLLDPQSTYAANVVPALVTFSVGMGGSFLAIMTAATSDVPPQDSGIASATVNSAQQMGGSIGSAVFNTVAASAAAAFPGSERAATLHGFTSAIRVPLIVLLVAAAATATLAGGRTPKPPRPTPPAEPLPRAVPRAEAEPSGPDMALRGSRQGRENPA</sequence>
<evidence type="ECO:0000256" key="6">
    <source>
        <dbReference type="ARBA" id="ARBA00023136"/>
    </source>
</evidence>
<evidence type="ECO:0000313" key="12">
    <source>
        <dbReference type="Proteomes" id="UP000283128"/>
    </source>
</evidence>
<dbReference type="EMBL" id="RZYA01000002">
    <property type="protein sequence ID" value="RVU27933.1"/>
    <property type="molecule type" value="Genomic_DNA"/>
</dbReference>
<feature type="transmembrane region" description="Helical" evidence="9">
    <location>
        <begin position="114"/>
        <end position="136"/>
    </location>
</feature>
<feature type="transmembrane region" description="Helical" evidence="9">
    <location>
        <begin position="368"/>
        <end position="395"/>
    </location>
</feature>
<evidence type="ECO:0000256" key="3">
    <source>
        <dbReference type="ARBA" id="ARBA00022475"/>
    </source>
</evidence>
<dbReference type="OrthoDB" id="4668943at2"/>
<dbReference type="GO" id="GO:0046677">
    <property type="term" value="P:response to antibiotic"/>
    <property type="evidence" value="ECO:0007669"/>
    <property type="project" value="UniProtKB-KW"/>
</dbReference>
<reference evidence="11 12" key="1">
    <citation type="submission" date="2019-01" db="EMBL/GenBank/DDBJ databases">
        <title>Genome sequences of Streptomyces and Rhizobium isolates collected from root and soil.</title>
        <authorList>
            <person name="Chhettri S."/>
            <person name="Sevigny J.L."/>
            <person name="Sen A."/>
            <person name="Ennis N."/>
            <person name="Tisa L."/>
        </authorList>
    </citation>
    <scope>NUCLEOTIDE SEQUENCE [LARGE SCALE GENOMIC DNA]</scope>
    <source>
        <strain evidence="11 12">San01</strain>
    </source>
</reference>
<feature type="transmembrane region" description="Helical" evidence="9">
    <location>
        <begin position="89"/>
        <end position="108"/>
    </location>
</feature>
<protein>
    <submittedName>
        <fullName evidence="11">MFS transporter</fullName>
    </submittedName>
</protein>
<feature type="transmembrane region" description="Helical" evidence="9">
    <location>
        <begin position="148"/>
        <end position="169"/>
    </location>
</feature>
<evidence type="ECO:0000256" key="4">
    <source>
        <dbReference type="ARBA" id="ARBA00022692"/>
    </source>
</evidence>
<feature type="transmembrane region" description="Helical" evidence="9">
    <location>
        <begin position="239"/>
        <end position="258"/>
    </location>
</feature>
<feature type="transmembrane region" description="Helical" evidence="9">
    <location>
        <begin position="448"/>
        <end position="470"/>
    </location>
</feature>
<accession>A0A3S3UJ70</accession>
<dbReference type="PANTHER" id="PTHR42718:SF46">
    <property type="entry name" value="BLR6921 PROTEIN"/>
    <property type="match status" value="1"/>
</dbReference>
<keyword evidence="7" id="KW-0046">Antibiotic resistance</keyword>
<keyword evidence="2" id="KW-0813">Transport</keyword>
<evidence type="ECO:0000256" key="9">
    <source>
        <dbReference type="SAM" id="Phobius"/>
    </source>
</evidence>
<dbReference type="GO" id="GO:0022857">
    <property type="term" value="F:transmembrane transporter activity"/>
    <property type="evidence" value="ECO:0007669"/>
    <property type="project" value="InterPro"/>
</dbReference>
<name>A0A3S3UJ70_9ACTN</name>
<dbReference type="InterPro" id="IPR011701">
    <property type="entry name" value="MFS"/>
</dbReference>
<feature type="domain" description="Major facilitator superfamily (MFS) profile" evidence="10">
    <location>
        <begin position="23"/>
        <end position="467"/>
    </location>
</feature>
<keyword evidence="3" id="KW-1003">Cell membrane</keyword>
<dbReference type="GO" id="GO:0005886">
    <property type="term" value="C:plasma membrane"/>
    <property type="evidence" value="ECO:0007669"/>
    <property type="project" value="UniProtKB-SubCell"/>
</dbReference>
<comment type="caution">
    <text evidence="11">The sequence shown here is derived from an EMBL/GenBank/DDBJ whole genome shotgun (WGS) entry which is preliminary data.</text>
</comment>
<evidence type="ECO:0000256" key="7">
    <source>
        <dbReference type="ARBA" id="ARBA00023251"/>
    </source>
</evidence>
<dbReference type="InterPro" id="IPR005829">
    <property type="entry name" value="Sugar_transporter_CS"/>
</dbReference>
<feature type="region of interest" description="Disordered" evidence="8">
    <location>
        <begin position="470"/>
        <end position="516"/>
    </location>
</feature>
<dbReference type="CDD" id="cd17321">
    <property type="entry name" value="MFS_MMR_MDR_like"/>
    <property type="match status" value="1"/>
</dbReference>
<dbReference type="Gene3D" id="1.20.1250.20">
    <property type="entry name" value="MFS general substrate transporter like domains"/>
    <property type="match status" value="1"/>
</dbReference>
<dbReference type="Pfam" id="PF07690">
    <property type="entry name" value="MFS_1"/>
    <property type="match status" value="1"/>
</dbReference>
<feature type="transmembrane region" description="Helical" evidence="9">
    <location>
        <begin position="416"/>
        <end position="436"/>
    </location>
</feature>
<keyword evidence="5 9" id="KW-1133">Transmembrane helix</keyword>
<dbReference type="PANTHER" id="PTHR42718">
    <property type="entry name" value="MAJOR FACILITATOR SUPERFAMILY MULTIDRUG TRANSPORTER MFSC"/>
    <property type="match status" value="1"/>
</dbReference>
<evidence type="ECO:0000313" key="11">
    <source>
        <dbReference type="EMBL" id="RVU27933.1"/>
    </source>
</evidence>
<feature type="transmembrane region" description="Helical" evidence="9">
    <location>
        <begin position="209"/>
        <end position="227"/>
    </location>
</feature>
<feature type="transmembrane region" description="Helical" evidence="9">
    <location>
        <begin position="306"/>
        <end position="331"/>
    </location>
</feature>
<dbReference type="InterPro" id="IPR036259">
    <property type="entry name" value="MFS_trans_sf"/>
</dbReference>
<organism evidence="11 12">
    <name type="scientific">Streptomyces antnestii</name>
    <dbReference type="NCBI Taxonomy" id="2494256"/>
    <lineage>
        <taxon>Bacteria</taxon>
        <taxon>Bacillati</taxon>
        <taxon>Actinomycetota</taxon>
        <taxon>Actinomycetes</taxon>
        <taxon>Kitasatosporales</taxon>
        <taxon>Streptomycetaceae</taxon>
        <taxon>Streptomyces</taxon>
    </lineage>
</organism>
<dbReference type="Gene3D" id="1.20.1720.10">
    <property type="entry name" value="Multidrug resistance protein D"/>
    <property type="match status" value="1"/>
</dbReference>
<dbReference type="InterPro" id="IPR020846">
    <property type="entry name" value="MFS_dom"/>
</dbReference>
<feature type="transmembrane region" description="Helical" evidence="9">
    <location>
        <begin position="278"/>
        <end position="300"/>
    </location>
</feature>
<gene>
    <name evidence="11" type="ORF">EOT10_06560</name>
</gene>
<proteinExistence type="predicted"/>
<keyword evidence="4 9" id="KW-0812">Transmembrane</keyword>
<dbReference type="RefSeq" id="WP_127827088.1">
    <property type="nucleotide sequence ID" value="NZ_RZYA01000002.1"/>
</dbReference>
<dbReference type="PROSITE" id="PS00216">
    <property type="entry name" value="SUGAR_TRANSPORT_1"/>
    <property type="match status" value="1"/>
</dbReference>
<feature type="transmembrane region" description="Helical" evidence="9">
    <location>
        <begin position="175"/>
        <end position="197"/>
    </location>
</feature>
<dbReference type="Proteomes" id="UP000283128">
    <property type="component" value="Unassembled WGS sequence"/>
</dbReference>
<evidence type="ECO:0000256" key="5">
    <source>
        <dbReference type="ARBA" id="ARBA00022989"/>
    </source>
</evidence>
<keyword evidence="6 9" id="KW-0472">Membrane</keyword>
<dbReference type="SUPFAM" id="SSF103473">
    <property type="entry name" value="MFS general substrate transporter"/>
    <property type="match status" value="1"/>
</dbReference>
<evidence type="ECO:0000256" key="2">
    <source>
        <dbReference type="ARBA" id="ARBA00022448"/>
    </source>
</evidence>